<dbReference type="eggNOG" id="COG1327">
    <property type="taxonomic scope" value="Bacteria"/>
</dbReference>
<dbReference type="InterPro" id="IPR054374">
    <property type="entry name" value="AF1548-like_C"/>
</dbReference>
<keyword evidence="2 3" id="KW-0067">ATP-binding</keyword>
<dbReference type="GO" id="GO:0005524">
    <property type="term" value="F:ATP binding"/>
    <property type="evidence" value="ECO:0007669"/>
    <property type="project" value="UniProtKB-UniRule"/>
</dbReference>
<evidence type="ECO:0000313" key="6">
    <source>
        <dbReference type="Proteomes" id="UP000182124"/>
    </source>
</evidence>
<evidence type="ECO:0000256" key="2">
    <source>
        <dbReference type="ARBA" id="ARBA00022840"/>
    </source>
</evidence>
<dbReference type="EMBL" id="FMTY01000001">
    <property type="protein sequence ID" value="SCX01511.1"/>
    <property type="molecule type" value="Genomic_DNA"/>
</dbReference>
<protein>
    <submittedName>
        <fullName evidence="5">Restriction endonuclease</fullName>
    </submittedName>
</protein>
<reference evidence="5 6" key="1">
    <citation type="submission" date="2016-10" db="EMBL/GenBank/DDBJ databases">
        <authorList>
            <person name="de Groot N.N."/>
        </authorList>
    </citation>
    <scope>NUCLEOTIDE SEQUENCE [LARGE SCALE GENOMIC DNA]</scope>
    <source>
        <strain evidence="5 6">CGMCC 1.3801</strain>
    </source>
</reference>
<dbReference type="PROSITE" id="PS51161">
    <property type="entry name" value="ATP_CONE"/>
    <property type="match status" value="1"/>
</dbReference>
<evidence type="ECO:0000259" key="4">
    <source>
        <dbReference type="PROSITE" id="PS51161"/>
    </source>
</evidence>
<dbReference type="GO" id="GO:0009307">
    <property type="term" value="P:DNA restriction-modification system"/>
    <property type="evidence" value="ECO:0007669"/>
    <property type="project" value="InterPro"/>
</dbReference>
<dbReference type="Pfam" id="PF03477">
    <property type="entry name" value="ATP-cone"/>
    <property type="match status" value="1"/>
</dbReference>
<dbReference type="SUPFAM" id="SSF52980">
    <property type="entry name" value="Restriction endonuclease-like"/>
    <property type="match status" value="1"/>
</dbReference>
<keyword evidence="1 3" id="KW-0547">Nucleotide-binding</keyword>
<keyword evidence="5" id="KW-0540">Nuclease</keyword>
<dbReference type="InterPro" id="IPR007560">
    <property type="entry name" value="Restrct_endonuc_IV_Mrr"/>
</dbReference>
<proteinExistence type="predicted"/>
<dbReference type="InterPro" id="IPR005144">
    <property type="entry name" value="ATP-cone_dom"/>
</dbReference>
<dbReference type="RefSeq" id="WP_023575409.1">
    <property type="nucleotide sequence ID" value="NZ_CBCSBQ010000003.1"/>
</dbReference>
<dbReference type="GO" id="GO:0004519">
    <property type="term" value="F:endonuclease activity"/>
    <property type="evidence" value="ECO:0007669"/>
    <property type="project" value="UniProtKB-KW"/>
</dbReference>
<keyword evidence="5" id="KW-0255">Endonuclease</keyword>
<name>A0A1G4V5J5_9FLAO</name>
<sequence length="274" mass="31543">MKVVKQSGEIVYFDRDKLKRSLQHSGARTEKIDEILEYIERQIYDGMPTRKIYKLAFQMLKKTSKAQAARYNLKSAIQSLGPAGFFFEEYIALLFAAEGYETKTNIFLDGKCVSHELDILIKKNNLITMVECKFHSNSDVKSDVKIPMYILSRFNDLKVNQYTLFDKSEQISACIVITNNRFTSEALQFGVCSGLKMMSWDYPPNESLRHRVDNKGMYPVTCLTTLSQAEKDMLLAQKILLAKELIHDVELLNQIGINRHRFKNIIREASDLCA</sequence>
<dbReference type="Pfam" id="PF04471">
    <property type="entry name" value="Mrr_cat"/>
    <property type="match status" value="1"/>
</dbReference>
<gene>
    <name evidence="5" type="ORF">SAMN02927925_00348</name>
</gene>
<dbReference type="Proteomes" id="UP000182124">
    <property type="component" value="Unassembled WGS sequence"/>
</dbReference>
<dbReference type="GO" id="GO:0003677">
    <property type="term" value="F:DNA binding"/>
    <property type="evidence" value="ECO:0007669"/>
    <property type="project" value="InterPro"/>
</dbReference>
<accession>A0A1G4V5J5</accession>
<dbReference type="AlphaFoldDB" id="A0A1G4V5J5"/>
<keyword evidence="5" id="KW-0378">Hydrolase</keyword>
<evidence type="ECO:0000313" key="5">
    <source>
        <dbReference type="EMBL" id="SCX01511.1"/>
    </source>
</evidence>
<evidence type="ECO:0000256" key="3">
    <source>
        <dbReference type="PROSITE-ProRule" id="PRU00492"/>
    </source>
</evidence>
<dbReference type="InterPro" id="IPR011335">
    <property type="entry name" value="Restrct_endonuc-II-like"/>
</dbReference>
<dbReference type="STRING" id="329186.SAMN02927925_00348"/>
<feature type="domain" description="ATP-cone" evidence="4">
    <location>
        <begin position="1"/>
        <end position="82"/>
    </location>
</feature>
<dbReference type="Pfam" id="PF22357">
    <property type="entry name" value="AF1548-like_C"/>
    <property type="match status" value="1"/>
</dbReference>
<evidence type="ECO:0000256" key="1">
    <source>
        <dbReference type="ARBA" id="ARBA00022741"/>
    </source>
</evidence>
<dbReference type="Gene3D" id="3.40.1350.10">
    <property type="match status" value="1"/>
</dbReference>
<organism evidence="5 6">
    <name type="scientific">Flavobacterium saliperosum</name>
    <dbReference type="NCBI Taxonomy" id="329186"/>
    <lineage>
        <taxon>Bacteria</taxon>
        <taxon>Pseudomonadati</taxon>
        <taxon>Bacteroidota</taxon>
        <taxon>Flavobacteriia</taxon>
        <taxon>Flavobacteriales</taxon>
        <taxon>Flavobacteriaceae</taxon>
        <taxon>Flavobacterium</taxon>
    </lineage>
</organism>
<dbReference type="InterPro" id="IPR011856">
    <property type="entry name" value="tRNA_endonuc-like_dom_sf"/>
</dbReference>